<comment type="caution">
    <text evidence="7">The sequence shown here is derived from an EMBL/GenBank/DDBJ whole genome shotgun (WGS) entry which is preliminary data.</text>
</comment>
<evidence type="ECO:0000256" key="5">
    <source>
        <dbReference type="ARBA" id="ARBA00023004"/>
    </source>
</evidence>
<keyword evidence="5" id="KW-0408">Iron</keyword>
<keyword evidence="2" id="KW-0479">Metal-binding</keyword>
<dbReference type="OrthoDB" id="3200752at2759"/>
<feature type="domain" description="2OGFeDO JBP1/TET oxygenase" evidence="6">
    <location>
        <begin position="200"/>
        <end position="366"/>
    </location>
</feature>
<keyword evidence="3" id="KW-0223">Dioxygenase</keyword>
<accession>A0A8H5BNW7</accession>
<evidence type="ECO:0000313" key="8">
    <source>
        <dbReference type="Proteomes" id="UP000541558"/>
    </source>
</evidence>
<comment type="cofactor">
    <cofactor evidence="1">
        <name>Fe(2+)</name>
        <dbReference type="ChEBI" id="CHEBI:29033"/>
    </cofactor>
</comment>
<organism evidence="7 8">
    <name type="scientific">Ephemerocybe angulata</name>
    <dbReference type="NCBI Taxonomy" id="980116"/>
    <lineage>
        <taxon>Eukaryota</taxon>
        <taxon>Fungi</taxon>
        <taxon>Dikarya</taxon>
        <taxon>Basidiomycota</taxon>
        <taxon>Agaricomycotina</taxon>
        <taxon>Agaricomycetes</taxon>
        <taxon>Agaricomycetidae</taxon>
        <taxon>Agaricales</taxon>
        <taxon>Agaricineae</taxon>
        <taxon>Psathyrellaceae</taxon>
        <taxon>Ephemerocybe</taxon>
    </lineage>
</organism>
<keyword evidence="4" id="KW-0560">Oxidoreductase</keyword>
<evidence type="ECO:0000256" key="2">
    <source>
        <dbReference type="ARBA" id="ARBA00022723"/>
    </source>
</evidence>
<reference evidence="7 8" key="1">
    <citation type="journal article" date="2020" name="ISME J.">
        <title>Uncovering the hidden diversity of litter-decomposition mechanisms in mushroom-forming fungi.</title>
        <authorList>
            <person name="Floudas D."/>
            <person name="Bentzer J."/>
            <person name="Ahren D."/>
            <person name="Johansson T."/>
            <person name="Persson P."/>
            <person name="Tunlid A."/>
        </authorList>
    </citation>
    <scope>NUCLEOTIDE SEQUENCE [LARGE SCALE GENOMIC DNA]</scope>
    <source>
        <strain evidence="7 8">CBS 175.51</strain>
    </source>
</reference>
<dbReference type="InterPro" id="IPR024779">
    <property type="entry name" value="2OGFeDO_JBP1/TET_oxygenase_dom"/>
</dbReference>
<evidence type="ECO:0000256" key="1">
    <source>
        <dbReference type="ARBA" id="ARBA00001954"/>
    </source>
</evidence>
<dbReference type="Pfam" id="PF12851">
    <property type="entry name" value="Tet_JBP"/>
    <property type="match status" value="1"/>
</dbReference>
<keyword evidence="8" id="KW-1185">Reference proteome</keyword>
<sequence>MMASPTPTLDDDGSLECPSQGLALCEAVAHVMRSLFHTRLDDTDPTRVLIPEHFSRELLEDCYLAVDTVYEAARGRNEYSTQWTLEEYIAAQDAPKGKTNAGNPDFSPAVSPRVNEQPTLVEVPCHVSDSEGKVLAWYLPGLISRRRQAAVEQSIVQLDGDSAKGLPLDGSRSSPWRTNAFFFREPEECQVNPGCVCFSPCWYSQAHPPPEYQPTPSQSMNDPANVSFLEDIQEYNAIMGGVLAIIHPALFETAMDSWKAIYADPSCTSKPELVADLLGTWSSPFTAVSLITNRETPLHKDRKGGRFYLDAVTTFGNYANGRFEIDGLGMRFRYNPGTAVFLNSHTFRHGASRVEGERYCLVSFFRPDVVQNHGGYKSEDAETLPTIQSYREYYLGATGGWKGKGKEGTPGLE</sequence>
<dbReference type="GO" id="GO:0046872">
    <property type="term" value="F:metal ion binding"/>
    <property type="evidence" value="ECO:0007669"/>
    <property type="project" value="UniProtKB-KW"/>
</dbReference>
<dbReference type="GO" id="GO:0051213">
    <property type="term" value="F:dioxygenase activity"/>
    <property type="evidence" value="ECO:0007669"/>
    <property type="project" value="UniProtKB-KW"/>
</dbReference>
<gene>
    <name evidence="7" type="ORF">D9611_000336</name>
</gene>
<dbReference type="Gene3D" id="3.60.130.30">
    <property type="match status" value="1"/>
</dbReference>
<evidence type="ECO:0000259" key="6">
    <source>
        <dbReference type="Pfam" id="PF12851"/>
    </source>
</evidence>
<dbReference type="AlphaFoldDB" id="A0A8H5BNW7"/>
<protein>
    <recommendedName>
        <fullName evidence="6">2OGFeDO JBP1/TET oxygenase domain-containing protein</fullName>
    </recommendedName>
</protein>
<evidence type="ECO:0000256" key="4">
    <source>
        <dbReference type="ARBA" id="ARBA00023002"/>
    </source>
</evidence>
<proteinExistence type="predicted"/>
<evidence type="ECO:0000256" key="3">
    <source>
        <dbReference type="ARBA" id="ARBA00022964"/>
    </source>
</evidence>
<evidence type="ECO:0000313" key="7">
    <source>
        <dbReference type="EMBL" id="KAF5325612.1"/>
    </source>
</evidence>
<dbReference type="EMBL" id="JAACJK010000163">
    <property type="protein sequence ID" value="KAF5325612.1"/>
    <property type="molecule type" value="Genomic_DNA"/>
</dbReference>
<name>A0A8H5BNW7_9AGAR</name>
<dbReference type="Proteomes" id="UP000541558">
    <property type="component" value="Unassembled WGS sequence"/>
</dbReference>